<keyword evidence="2" id="KW-1185">Reference proteome</keyword>
<accession>A0A7H1M9B6</accession>
<dbReference type="AlphaFoldDB" id="A0A7H1M9B6"/>
<protein>
    <submittedName>
        <fullName evidence="1">Uncharacterized protein</fullName>
    </submittedName>
</protein>
<proteinExistence type="predicted"/>
<dbReference type="EMBL" id="CP060414">
    <property type="protein sequence ID" value="QNT58231.1"/>
    <property type="molecule type" value="Genomic_DNA"/>
</dbReference>
<evidence type="ECO:0000313" key="1">
    <source>
        <dbReference type="EMBL" id="QNT58231.1"/>
    </source>
</evidence>
<dbReference type="KEGG" id="nmus:H7A79_1855"/>
<organism evidence="1 2">
    <name type="scientific">Neisseria musculi</name>
    <dbReference type="NCBI Taxonomy" id="1815583"/>
    <lineage>
        <taxon>Bacteria</taxon>
        <taxon>Pseudomonadati</taxon>
        <taxon>Pseudomonadota</taxon>
        <taxon>Betaproteobacteria</taxon>
        <taxon>Neisseriales</taxon>
        <taxon>Neisseriaceae</taxon>
        <taxon>Neisseria</taxon>
    </lineage>
</organism>
<dbReference type="Proteomes" id="UP000516412">
    <property type="component" value="Chromosome"/>
</dbReference>
<name>A0A7H1M9B6_9NEIS</name>
<dbReference type="RefSeq" id="WP_135034635.1">
    <property type="nucleotide sequence ID" value="NZ_CP060414.2"/>
</dbReference>
<gene>
    <name evidence="1" type="ORF">H7A79_1855</name>
</gene>
<evidence type="ECO:0000313" key="2">
    <source>
        <dbReference type="Proteomes" id="UP000516412"/>
    </source>
</evidence>
<sequence length="176" mass="20223">MDLGSLGEWLNALIAACALFLAWQAGKQAKQLYQNDRRREREQQALRQKQDAVRFSVWIAAEKGKIYSWGIVLNNVSERPLYNLVVCGDYAGKHGERVPFAYSETRLLPPGRFFIPKNCDDTLPYAFKYPEIYDENKIQPLLVTKKHRIISVSFTDSDGLQWQADDKGNLQRTNPT</sequence>
<reference evidence="1" key="1">
    <citation type="submission" date="2024-06" db="EMBL/GenBank/DDBJ databases">
        <title>Complete Genome Sequence of mouse commensal type strain Neisseria musculi.</title>
        <authorList>
            <person name="Thapa E."/>
            <person name="Aluvathingal J."/>
            <person name="Nadendla S."/>
            <person name="Mehta A."/>
            <person name="Tettelin H."/>
            <person name="Weyand N.J."/>
        </authorList>
    </citation>
    <scope>NUCLEOTIDE SEQUENCE</scope>
    <source>
        <strain evidence="1">NW831</strain>
    </source>
</reference>